<reference evidence="1" key="1">
    <citation type="submission" date="2022-10" db="EMBL/GenBank/DDBJ databases">
        <title>The complete genomes of actinobacterial strains from the NBC collection.</title>
        <authorList>
            <person name="Joergensen T.S."/>
            <person name="Alvarez Arevalo M."/>
            <person name="Sterndorff E.B."/>
            <person name="Faurdal D."/>
            <person name="Vuksanovic O."/>
            <person name="Mourched A.-S."/>
            <person name="Charusanti P."/>
            <person name="Shaw S."/>
            <person name="Blin K."/>
            <person name="Weber T."/>
        </authorList>
    </citation>
    <scope>NUCLEOTIDE SEQUENCE</scope>
    <source>
        <strain evidence="1">NBC_01432</strain>
    </source>
</reference>
<dbReference type="SUPFAM" id="SSF48371">
    <property type="entry name" value="ARM repeat"/>
    <property type="match status" value="1"/>
</dbReference>
<evidence type="ECO:0000313" key="2">
    <source>
        <dbReference type="Proteomes" id="UP001432209"/>
    </source>
</evidence>
<accession>A0ABZ2A306</accession>
<dbReference type="EMBL" id="CP109495">
    <property type="protein sequence ID" value="WUX52991.1"/>
    <property type="molecule type" value="Genomic_DNA"/>
</dbReference>
<keyword evidence="2" id="KW-1185">Reference proteome</keyword>
<organism evidence="1 2">
    <name type="scientific">Streptomyces niveus</name>
    <name type="common">Streptomyces spheroides</name>
    <dbReference type="NCBI Taxonomy" id="193462"/>
    <lineage>
        <taxon>Bacteria</taxon>
        <taxon>Bacillati</taxon>
        <taxon>Actinomycetota</taxon>
        <taxon>Actinomycetes</taxon>
        <taxon>Kitasatosporales</taxon>
        <taxon>Streptomycetaceae</taxon>
        <taxon>Streptomyces</taxon>
    </lineage>
</organism>
<gene>
    <name evidence="1" type="ORF">OG442_16350</name>
</gene>
<sequence>MSRRSSALAPEKETVVDAIKALADPDLREEARDRLAARGSAAVGPLLAELLDETSPVRPWDIEFVLANRIGPAAFDDVTAALAAAEGAESRRRVSRVFTAFREVDLYVNALSHPAAEVRSSAAYGIQSACSVAFGREPNPDVDYPMVIDALTPSLADPDPYVAQRAEWALTMLGPDVVERMRDVRVHGPAHLRSRALSVLAAVGGEETLSPADRAAVERLIRIKSLDDEAQPLDTCFTSWIAVPTGDQRGIIELLDLYETRPATFALGLSVGGHDSHDGAEYGRVYVTPEVDGWTLVLGPWCDPGEPERADDVLRVVTELSCRYGRAQAYYFGEYGDSAWLVAENGDVLRRFRACGEQDDAEFTLGEPLPEERAACVEEGITPVGDAGADEEEWRDLAGYLAPRLAKQLGVSPLELGPDTTVRGVGAVALTPYAREHGRPRTGAYAI</sequence>
<dbReference type="GeneID" id="91344117"/>
<evidence type="ECO:0008006" key="3">
    <source>
        <dbReference type="Google" id="ProtNLM"/>
    </source>
</evidence>
<dbReference type="Proteomes" id="UP001432209">
    <property type="component" value="Chromosome"/>
</dbReference>
<dbReference type="InterPro" id="IPR011989">
    <property type="entry name" value="ARM-like"/>
</dbReference>
<dbReference type="RefSeq" id="WP_329076614.1">
    <property type="nucleotide sequence ID" value="NZ_CP108849.2"/>
</dbReference>
<proteinExistence type="predicted"/>
<dbReference type="InterPro" id="IPR016024">
    <property type="entry name" value="ARM-type_fold"/>
</dbReference>
<protein>
    <recommendedName>
        <fullName evidence="3">PBS lyase</fullName>
    </recommendedName>
</protein>
<evidence type="ECO:0000313" key="1">
    <source>
        <dbReference type="EMBL" id="WUX52991.1"/>
    </source>
</evidence>
<dbReference type="Gene3D" id="1.25.10.10">
    <property type="entry name" value="Leucine-rich Repeat Variant"/>
    <property type="match status" value="1"/>
</dbReference>
<name>A0ABZ2A306_STRNV</name>